<sequence length="117" mass="13298">MESRFGWVGDSRTWELDTGALSSRLIREQNQQHEYGYHLMSVQKFTCAQPGAEWAVCDFDVLVHKDAENGHLRHNRGPCCALRGGIKVGIFYVHLFKISLKINIFGHNMKARGGHKS</sequence>
<evidence type="ECO:0000313" key="2">
    <source>
        <dbReference type="EMBL" id="GER29258.1"/>
    </source>
</evidence>
<dbReference type="OrthoDB" id="1901892at2759"/>
<keyword evidence="2" id="KW-0808">Transferase</keyword>
<keyword evidence="3" id="KW-1185">Reference proteome</keyword>
<accession>A0A5A7P9T7</accession>
<gene>
    <name evidence="2" type="ORF">STAS_05106</name>
</gene>
<dbReference type="Proteomes" id="UP000325081">
    <property type="component" value="Unassembled WGS sequence"/>
</dbReference>
<dbReference type="EMBL" id="BKCP01003447">
    <property type="protein sequence ID" value="GER29258.1"/>
    <property type="molecule type" value="Genomic_DNA"/>
</dbReference>
<name>A0A5A7P9T7_STRAF</name>
<evidence type="ECO:0000313" key="3">
    <source>
        <dbReference type="Proteomes" id="UP000325081"/>
    </source>
</evidence>
<feature type="domain" description="DUF7705" evidence="1">
    <location>
        <begin position="6"/>
        <end position="63"/>
    </location>
</feature>
<dbReference type="Pfam" id="PF24804">
    <property type="entry name" value="DUF7705"/>
    <property type="match status" value="1"/>
</dbReference>
<proteinExistence type="predicted"/>
<evidence type="ECO:0000259" key="1">
    <source>
        <dbReference type="Pfam" id="PF24804"/>
    </source>
</evidence>
<dbReference type="GO" id="GO:0016740">
    <property type="term" value="F:transferase activity"/>
    <property type="evidence" value="ECO:0007669"/>
    <property type="project" value="UniProtKB-KW"/>
</dbReference>
<organism evidence="2 3">
    <name type="scientific">Striga asiatica</name>
    <name type="common">Asiatic witchweed</name>
    <name type="synonym">Buchnera asiatica</name>
    <dbReference type="NCBI Taxonomy" id="4170"/>
    <lineage>
        <taxon>Eukaryota</taxon>
        <taxon>Viridiplantae</taxon>
        <taxon>Streptophyta</taxon>
        <taxon>Embryophyta</taxon>
        <taxon>Tracheophyta</taxon>
        <taxon>Spermatophyta</taxon>
        <taxon>Magnoliopsida</taxon>
        <taxon>eudicotyledons</taxon>
        <taxon>Gunneridae</taxon>
        <taxon>Pentapetalae</taxon>
        <taxon>asterids</taxon>
        <taxon>lamiids</taxon>
        <taxon>Lamiales</taxon>
        <taxon>Orobanchaceae</taxon>
        <taxon>Buchnereae</taxon>
        <taxon>Striga</taxon>
    </lineage>
</organism>
<dbReference type="InterPro" id="IPR056122">
    <property type="entry name" value="DUF7705"/>
</dbReference>
<protein>
    <submittedName>
        <fullName evidence="2">Nucleotide-diphospho-sugar transferase superfamily protein</fullName>
    </submittedName>
</protein>
<reference evidence="3" key="1">
    <citation type="journal article" date="2019" name="Curr. Biol.">
        <title>Genome Sequence of Striga asiatica Provides Insight into the Evolution of Plant Parasitism.</title>
        <authorList>
            <person name="Yoshida S."/>
            <person name="Kim S."/>
            <person name="Wafula E.K."/>
            <person name="Tanskanen J."/>
            <person name="Kim Y.M."/>
            <person name="Honaas L."/>
            <person name="Yang Z."/>
            <person name="Spallek T."/>
            <person name="Conn C.E."/>
            <person name="Ichihashi Y."/>
            <person name="Cheong K."/>
            <person name="Cui S."/>
            <person name="Der J.P."/>
            <person name="Gundlach H."/>
            <person name="Jiao Y."/>
            <person name="Hori C."/>
            <person name="Ishida J.K."/>
            <person name="Kasahara H."/>
            <person name="Kiba T."/>
            <person name="Kim M.S."/>
            <person name="Koo N."/>
            <person name="Laohavisit A."/>
            <person name="Lee Y.H."/>
            <person name="Lumba S."/>
            <person name="McCourt P."/>
            <person name="Mortimer J.C."/>
            <person name="Mutuku J.M."/>
            <person name="Nomura T."/>
            <person name="Sasaki-Sekimoto Y."/>
            <person name="Seto Y."/>
            <person name="Wang Y."/>
            <person name="Wakatake T."/>
            <person name="Sakakibara H."/>
            <person name="Demura T."/>
            <person name="Yamaguchi S."/>
            <person name="Yoneyama K."/>
            <person name="Manabe R.I."/>
            <person name="Nelson D.C."/>
            <person name="Schulman A.H."/>
            <person name="Timko M.P."/>
            <person name="dePamphilis C.W."/>
            <person name="Choi D."/>
            <person name="Shirasu K."/>
        </authorList>
    </citation>
    <scope>NUCLEOTIDE SEQUENCE [LARGE SCALE GENOMIC DNA]</scope>
    <source>
        <strain evidence="3">cv. UVA1</strain>
    </source>
</reference>
<comment type="caution">
    <text evidence="2">The sequence shown here is derived from an EMBL/GenBank/DDBJ whole genome shotgun (WGS) entry which is preliminary data.</text>
</comment>
<dbReference type="AlphaFoldDB" id="A0A5A7P9T7"/>